<keyword evidence="2" id="KW-0325">Glycoprotein</keyword>
<dbReference type="AlphaFoldDB" id="A0AAW0K776"/>
<reference evidence="4 5" key="1">
    <citation type="journal article" date="2018" name="Sci. Data">
        <title>The draft genome sequence of cork oak.</title>
        <authorList>
            <person name="Ramos A.M."/>
            <person name="Usie A."/>
            <person name="Barbosa P."/>
            <person name="Barros P.M."/>
            <person name="Capote T."/>
            <person name="Chaves I."/>
            <person name="Simoes F."/>
            <person name="Abreu I."/>
            <person name="Carrasquinho I."/>
            <person name="Faro C."/>
            <person name="Guimaraes J.B."/>
            <person name="Mendonca D."/>
            <person name="Nobrega F."/>
            <person name="Rodrigues L."/>
            <person name="Saibo N.J.M."/>
            <person name="Varela M.C."/>
            <person name="Egas C."/>
            <person name="Matos J."/>
            <person name="Miguel C.M."/>
            <person name="Oliveira M.M."/>
            <person name="Ricardo C.P."/>
            <person name="Goncalves S."/>
        </authorList>
    </citation>
    <scope>NUCLEOTIDE SEQUENCE [LARGE SCALE GENOMIC DNA]</scope>
    <source>
        <strain evidence="5">cv. HL8</strain>
    </source>
</reference>
<dbReference type="EMBL" id="PKMF04000387">
    <property type="protein sequence ID" value="KAK7834344.1"/>
    <property type="molecule type" value="Genomic_DNA"/>
</dbReference>
<dbReference type="Proteomes" id="UP000237347">
    <property type="component" value="Unassembled WGS sequence"/>
</dbReference>
<dbReference type="GO" id="GO:0016671">
    <property type="term" value="F:oxidoreductase activity, acting on a sulfur group of donors, disulfide as acceptor"/>
    <property type="evidence" value="ECO:0007669"/>
    <property type="project" value="InterPro"/>
</dbReference>
<accession>A0AAW0K776</accession>
<proteinExistence type="inferred from homology"/>
<dbReference type="Pfam" id="PF03227">
    <property type="entry name" value="GILT"/>
    <property type="match status" value="2"/>
</dbReference>
<organism evidence="4 5">
    <name type="scientific">Quercus suber</name>
    <name type="common">Cork oak</name>
    <dbReference type="NCBI Taxonomy" id="58331"/>
    <lineage>
        <taxon>Eukaryota</taxon>
        <taxon>Viridiplantae</taxon>
        <taxon>Streptophyta</taxon>
        <taxon>Embryophyta</taxon>
        <taxon>Tracheophyta</taxon>
        <taxon>Spermatophyta</taxon>
        <taxon>Magnoliopsida</taxon>
        <taxon>eudicotyledons</taxon>
        <taxon>Gunneridae</taxon>
        <taxon>Pentapetalae</taxon>
        <taxon>rosids</taxon>
        <taxon>fabids</taxon>
        <taxon>Fagales</taxon>
        <taxon>Fagaceae</taxon>
        <taxon>Quercus</taxon>
    </lineage>
</organism>
<dbReference type="InterPro" id="IPR004911">
    <property type="entry name" value="Interferon-induced_GILT"/>
</dbReference>
<sequence length="386" mass="43679">MFLWPQMGSRQILTILILTNTLLSLITPTHCSSSSKSENVTVSLYYETLCPFCANFIVNYLVKIFQNGLISIVNLRMVPWGNAWINKSDGSFICQHGSDECLLNAVEACTIIVYPDAVHTVKPIATYNHTKTTPTEVSFIVFIFMFLWPQMGSRQILTILILANTLLSFITPTHCSSSSKSENVTVSLYYETLCPYCANFIVNYLVKIFQNGLISIVNLRMVPWGNAWINKSDGSFICQHGSDECLLNTIEACTIIVYPDVVRHFRFIHCVERFTLEGKHTEWINCFQKSGLGTVPIDCYNSGYGNVIEQKYAKETAQLNPPHRFVPWVVVNNQPIQEDYGNFVAYICKAYKGPKPEACRSISPMVNSMEKSNSIQPVCYVDEERT</sequence>
<feature type="signal peptide" evidence="3">
    <location>
        <begin position="1"/>
        <end position="31"/>
    </location>
</feature>
<evidence type="ECO:0000256" key="3">
    <source>
        <dbReference type="SAM" id="SignalP"/>
    </source>
</evidence>
<feature type="chain" id="PRO_5043328976" evidence="3">
    <location>
        <begin position="32"/>
        <end position="386"/>
    </location>
</feature>
<gene>
    <name evidence="4" type="primary">GILT_3</name>
    <name evidence="4" type="ORF">CFP56_024691</name>
</gene>
<name>A0AAW0K776_QUESU</name>
<keyword evidence="3" id="KW-0732">Signal</keyword>
<evidence type="ECO:0000256" key="1">
    <source>
        <dbReference type="ARBA" id="ARBA00005679"/>
    </source>
</evidence>
<comment type="caution">
    <text evidence="4">The sequence shown here is derived from an EMBL/GenBank/DDBJ whole genome shotgun (WGS) entry which is preliminary data.</text>
</comment>
<evidence type="ECO:0000313" key="5">
    <source>
        <dbReference type="Proteomes" id="UP000237347"/>
    </source>
</evidence>
<keyword evidence="5" id="KW-1185">Reference proteome</keyword>
<evidence type="ECO:0000256" key="2">
    <source>
        <dbReference type="ARBA" id="ARBA00023180"/>
    </source>
</evidence>
<dbReference type="PANTHER" id="PTHR13234:SF48">
    <property type="entry name" value="GAMMA INTERFERON RESPONSIVE LYSOSOMAL THIOL (GILT) REDUCTASE FAMILY PROTEIN"/>
    <property type="match status" value="1"/>
</dbReference>
<protein>
    <submittedName>
        <fullName evidence="4">Gamma-interferon-responsive lysosomal thiol protein</fullName>
    </submittedName>
</protein>
<evidence type="ECO:0000313" key="4">
    <source>
        <dbReference type="EMBL" id="KAK7834344.1"/>
    </source>
</evidence>
<dbReference type="PANTHER" id="PTHR13234">
    <property type="entry name" value="GAMMA-INTERFERON INDUCIBLE LYSOSOMAL THIOL REDUCTASE GILT"/>
    <property type="match status" value="1"/>
</dbReference>
<comment type="similarity">
    <text evidence="1">Belongs to the GILT family.</text>
</comment>